<protein>
    <submittedName>
        <fullName evidence="1">Uncharacterized protein</fullName>
    </submittedName>
</protein>
<accession>A0A5P1EA42</accession>
<proteinExistence type="predicted"/>
<gene>
    <name evidence="1" type="ORF">A4U43_C07F7510</name>
</gene>
<dbReference type="AlphaFoldDB" id="A0A5P1EA42"/>
<reference evidence="2" key="1">
    <citation type="journal article" date="2017" name="Nat. Commun.">
        <title>The asparagus genome sheds light on the origin and evolution of a young Y chromosome.</title>
        <authorList>
            <person name="Harkess A."/>
            <person name="Zhou J."/>
            <person name="Xu C."/>
            <person name="Bowers J.E."/>
            <person name="Van der Hulst R."/>
            <person name="Ayyampalayam S."/>
            <person name="Mercati F."/>
            <person name="Riccardi P."/>
            <person name="McKain M.R."/>
            <person name="Kakrana A."/>
            <person name="Tang H."/>
            <person name="Ray J."/>
            <person name="Groenendijk J."/>
            <person name="Arikit S."/>
            <person name="Mathioni S.M."/>
            <person name="Nakano M."/>
            <person name="Shan H."/>
            <person name="Telgmann-Rauber A."/>
            <person name="Kanno A."/>
            <person name="Yue Z."/>
            <person name="Chen H."/>
            <person name="Li W."/>
            <person name="Chen Y."/>
            <person name="Xu X."/>
            <person name="Zhang Y."/>
            <person name="Luo S."/>
            <person name="Chen H."/>
            <person name="Gao J."/>
            <person name="Mao Z."/>
            <person name="Pires J.C."/>
            <person name="Luo M."/>
            <person name="Kudrna D."/>
            <person name="Wing R.A."/>
            <person name="Meyers B.C."/>
            <person name="Yi K."/>
            <person name="Kong H."/>
            <person name="Lavrijsen P."/>
            <person name="Sunseri F."/>
            <person name="Falavigna A."/>
            <person name="Ye Y."/>
            <person name="Leebens-Mack J.H."/>
            <person name="Chen G."/>
        </authorList>
    </citation>
    <scope>NUCLEOTIDE SEQUENCE [LARGE SCALE GENOMIC DNA]</scope>
    <source>
        <strain evidence="2">cv. DH0086</strain>
    </source>
</reference>
<evidence type="ECO:0000313" key="1">
    <source>
        <dbReference type="EMBL" id="ONK62728.1"/>
    </source>
</evidence>
<dbReference type="EMBL" id="CM007387">
    <property type="protein sequence ID" value="ONK62728.1"/>
    <property type="molecule type" value="Genomic_DNA"/>
</dbReference>
<dbReference type="Proteomes" id="UP000243459">
    <property type="component" value="Chromosome 7"/>
</dbReference>
<dbReference type="Gramene" id="ONK62728">
    <property type="protein sequence ID" value="ONK62728"/>
    <property type="gene ID" value="A4U43_C07F7510"/>
</dbReference>
<organism evidence="1 2">
    <name type="scientific">Asparagus officinalis</name>
    <name type="common">Garden asparagus</name>
    <dbReference type="NCBI Taxonomy" id="4686"/>
    <lineage>
        <taxon>Eukaryota</taxon>
        <taxon>Viridiplantae</taxon>
        <taxon>Streptophyta</taxon>
        <taxon>Embryophyta</taxon>
        <taxon>Tracheophyta</taxon>
        <taxon>Spermatophyta</taxon>
        <taxon>Magnoliopsida</taxon>
        <taxon>Liliopsida</taxon>
        <taxon>Asparagales</taxon>
        <taxon>Asparagaceae</taxon>
        <taxon>Asparagoideae</taxon>
        <taxon>Asparagus</taxon>
    </lineage>
</organism>
<name>A0A5P1EA42_ASPOF</name>
<evidence type="ECO:0000313" key="2">
    <source>
        <dbReference type="Proteomes" id="UP000243459"/>
    </source>
</evidence>
<sequence length="215" mass="25239">MREETMKETIMMMASMPTSSFMSLRIEDWIEGYKGLFGSREVMEMDFEVRSAMMGSTERWLKVKRREETTKERRRRGRKRYYDIDTAVEDPPTGTPCIDTFIEDEDAPLIIPMNKRKRGAKVAREKVLATAPLKTKRVRRAMKHSKHIVTPYTEGKKKKEKQSIEDNVIIEVVEKEKDQVEEKEAELAPAGLQCDPHSIWKKTHEFPYEQGRRNL</sequence>
<keyword evidence="2" id="KW-1185">Reference proteome</keyword>